<feature type="region of interest" description="Disordered" evidence="1">
    <location>
        <begin position="261"/>
        <end position="384"/>
    </location>
</feature>
<dbReference type="RefSeq" id="XP_003029727.1">
    <property type="nucleotide sequence ID" value="XM_003029681.1"/>
</dbReference>
<evidence type="ECO:0000313" key="3">
    <source>
        <dbReference type="Proteomes" id="UP000007431"/>
    </source>
</evidence>
<dbReference type="InParanoid" id="D8QBW4"/>
<proteinExistence type="predicted"/>
<dbReference type="AlphaFoldDB" id="D8QBW4"/>
<name>D8QBW4_SCHCM</name>
<dbReference type="GeneID" id="9591147"/>
<dbReference type="EMBL" id="GL377309">
    <property type="protein sequence ID" value="EFI94824.1"/>
    <property type="molecule type" value="Genomic_DNA"/>
</dbReference>
<sequence length="460" mass="51681">MEGAAKSQNPLFDSCSADPDSGRCLFMRAGLPVSAGVPCIFPPADAHPLVYASSSAMPPSMLSSSISTQKDMDALPIINYRLINLDTGYYRRQMEHFEYYWGMEKGTLDLSTPLNHIQLRSDMAERMDQSLWAILPTKKTLDAINALSEVNKTAGIDQRKHFTEELPEQEYEYEFLSLCGTKRDRPSMYLKRGSTVRTIKKAYSKVPRIRSRAHPLFVIFHAYHQILSGYSLSDAKAERLIRLTSAVTRPWNKSPPVEFTVGPDVWQKHRHPSSDDGSVARAQLKTCNPSRAQMLERSSRRSTRAPSPQPKHRQDRPSIYDHARRRPSPPKSPVLPRSARASESGSSDSAAHVDFSPTDLRDWLESISPKPKSKSKNTFPPSPKCDAVLARYRKESAREPRNALRVTLMLTTSGLVGGGSTETSRSIYCSNDWAMNIYDKCLWSSNPPEGAQFDYIDLIP</sequence>
<feature type="compositionally biased region" description="Low complexity" evidence="1">
    <location>
        <begin position="338"/>
        <end position="350"/>
    </location>
</feature>
<dbReference type="Proteomes" id="UP000007431">
    <property type="component" value="Unassembled WGS sequence"/>
</dbReference>
<dbReference type="VEuPathDB" id="FungiDB:SCHCODRAFT_01130726"/>
<protein>
    <submittedName>
        <fullName evidence="2">Uncharacterized protein</fullName>
    </submittedName>
</protein>
<keyword evidence="3" id="KW-1185">Reference proteome</keyword>
<reference evidence="2 3" key="1">
    <citation type="journal article" date="2010" name="Nat. Biotechnol.">
        <title>Genome sequence of the model mushroom Schizophyllum commune.</title>
        <authorList>
            <person name="Ohm R.A."/>
            <person name="de Jong J.F."/>
            <person name="Lugones L.G."/>
            <person name="Aerts A."/>
            <person name="Kothe E."/>
            <person name="Stajich J.E."/>
            <person name="de Vries R.P."/>
            <person name="Record E."/>
            <person name="Levasseur A."/>
            <person name="Baker S.E."/>
            <person name="Bartholomew K.A."/>
            <person name="Coutinho P.M."/>
            <person name="Erdmann S."/>
            <person name="Fowler T.J."/>
            <person name="Gathman A.C."/>
            <person name="Lombard V."/>
            <person name="Henrissat B."/>
            <person name="Knabe N."/>
            <person name="Kuees U."/>
            <person name="Lilly W.W."/>
            <person name="Lindquist E."/>
            <person name="Lucas S."/>
            <person name="Magnuson J.K."/>
            <person name="Piumi F."/>
            <person name="Raudaskoski M."/>
            <person name="Salamov A."/>
            <person name="Schmutz J."/>
            <person name="Schwarze F.W.M.R."/>
            <person name="vanKuyk P.A."/>
            <person name="Horton J.S."/>
            <person name="Grigoriev I.V."/>
            <person name="Woesten H.A.B."/>
        </authorList>
    </citation>
    <scope>NUCLEOTIDE SEQUENCE [LARGE SCALE GENOMIC DNA]</scope>
    <source>
        <strain evidence="3">H4-8 / FGSC 9210</strain>
    </source>
</reference>
<gene>
    <name evidence="2" type="ORF">SCHCODRAFT_111374</name>
</gene>
<dbReference type="HOGENOM" id="CLU_681779_0_0_1"/>
<dbReference type="KEGG" id="scm:SCHCO_01130726"/>
<feature type="non-terminal residue" evidence="2">
    <location>
        <position position="460"/>
    </location>
</feature>
<dbReference type="OMA" id="RNIGYEE"/>
<dbReference type="OrthoDB" id="3133596at2759"/>
<accession>D8QBW4</accession>
<evidence type="ECO:0000313" key="2">
    <source>
        <dbReference type="EMBL" id="EFI94824.1"/>
    </source>
</evidence>
<evidence type="ECO:0000256" key="1">
    <source>
        <dbReference type="SAM" id="MobiDB-lite"/>
    </source>
</evidence>
<organism evidence="3">
    <name type="scientific">Schizophyllum commune (strain H4-8 / FGSC 9210)</name>
    <name type="common">Split gill fungus</name>
    <dbReference type="NCBI Taxonomy" id="578458"/>
    <lineage>
        <taxon>Eukaryota</taxon>
        <taxon>Fungi</taxon>
        <taxon>Dikarya</taxon>
        <taxon>Basidiomycota</taxon>
        <taxon>Agaricomycotina</taxon>
        <taxon>Agaricomycetes</taxon>
        <taxon>Agaricomycetidae</taxon>
        <taxon>Agaricales</taxon>
        <taxon>Schizophyllaceae</taxon>
        <taxon>Schizophyllum</taxon>
    </lineage>
</organism>